<feature type="region of interest" description="Disordered" evidence="1">
    <location>
        <begin position="1"/>
        <end position="30"/>
    </location>
</feature>
<dbReference type="PANTHER" id="PTHR24114:SF2">
    <property type="entry name" value="F-BOX DOMAIN-CONTAINING PROTEIN-RELATED"/>
    <property type="match status" value="1"/>
</dbReference>
<name>A0ABR2ICD1_9EUKA</name>
<dbReference type="Proteomes" id="UP001470230">
    <property type="component" value="Unassembled WGS sequence"/>
</dbReference>
<protein>
    <recommendedName>
        <fullName evidence="4">Leucine Rich Repeat family protein</fullName>
    </recommendedName>
</protein>
<sequence length="430" mass="49118">MTEEQAAPPPEQTETKEEEAPPPENDLPKSFSLLPTVANPLIPRLVDLCLDTIINNFEQCTELYRIPTKYHQKILRNIPENISFPIAVMKVPDGIFWKRLMLSQFPNVPRNPTSKQWKRFFLENYAANKLENATTANIDEVFNDLRIIGPYIRKLTITRSPVKISMFKLFTTFRGLKSLSLVYGEPRRNFAQYEDFENFDVREEHSATLRDCQAMSADFQQLGKYCSLQEFTMTDNSLNDQAAVKVAEGLFKAFNSLTSLTFSHNEIHMKGAHAIGSILLHSPIKYLDLSDNQIGSEGVQKLCECCKQSETLEELNLSSNQIGDNGILFVSLFLKASKSIKKLDISGNRIKNFKDIIEALNVTKTLRELNISANPINEDDYDAIQRLVSNPNRRADMVLDKLDMRRYDLTEEDFAIKTTETSEAPLLRFK</sequence>
<evidence type="ECO:0008006" key="4">
    <source>
        <dbReference type="Google" id="ProtNLM"/>
    </source>
</evidence>
<dbReference type="Pfam" id="PF13516">
    <property type="entry name" value="LRR_6"/>
    <property type="match status" value="2"/>
</dbReference>
<comment type="caution">
    <text evidence="2">The sequence shown here is derived from an EMBL/GenBank/DDBJ whole genome shotgun (WGS) entry which is preliminary data.</text>
</comment>
<reference evidence="2 3" key="1">
    <citation type="submission" date="2024-04" db="EMBL/GenBank/DDBJ databases">
        <title>Tritrichomonas musculus Genome.</title>
        <authorList>
            <person name="Alves-Ferreira E."/>
            <person name="Grigg M."/>
            <person name="Lorenzi H."/>
            <person name="Galac M."/>
        </authorList>
    </citation>
    <scope>NUCLEOTIDE SEQUENCE [LARGE SCALE GENOMIC DNA]</scope>
    <source>
        <strain evidence="2 3">EAF2021</strain>
    </source>
</reference>
<evidence type="ECO:0000313" key="2">
    <source>
        <dbReference type="EMBL" id="KAK8860718.1"/>
    </source>
</evidence>
<gene>
    <name evidence="2" type="ORF">M9Y10_012383</name>
</gene>
<keyword evidence="3" id="KW-1185">Reference proteome</keyword>
<dbReference type="SMART" id="SM00368">
    <property type="entry name" value="LRR_RI"/>
    <property type="match status" value="5"/>
</dbReference>
<organism evidence="2 3">
    <name type="scientific">Tritrichomonas musculus</name>
    <dbReference type="NCBI Taxonomy" id="1915356"/>
    <lineage>
        <taxon>Eukaryota</taxon>
        <taxon>Metamonada</taxon>
        <taxon>Parabasalia</taxon>
        <taxon>Tritrichomonadida</taxon>
        <taxon>Tritrichomonadidae</taxon>
        <taxon>Tritrichomonas</taxon>
    </lineage>
</organism>
<dbReference type="InterPro" id="IPR052394">
    <property type="entry name" value="LRR-containing"/>
</dbReference>
<accession>A0ABR2ICD1</accession>
<dbReference type="InterPro" id="IPR032675">
    <property type="entry name" value="LRR_dom_sf"/>
</dbReference>
<dbReference type="EMBL" id="JAPFFF010000018">
    <property type="protein sequence ID" value="KAK8860718.1"/>
    <property type="molecule type" value="Genomic_DNA"/>
</dbReference>
<proteinExistence type="predicted"/>
<evidence type="ECO:0000256" key="1">
    <source>
        <dbReference type="SAM" id="MobiDB-lite"/>
    </source>
</evidence>
<dbReference type="PANTHER" id="PTHR24114">
    <property type="entry name" value="LEUCINE RICH REPEAT FAMILY PROTEIN"/>
    <property type="match status" value="1"/>
</dbReference>
<dbReference type="Gene3D" id="3.80.10.10">
    <property type="entry name" value="Ribonuclease Inhibitor"/>
    <property type="match status" value="1"/>
</dbReference>
<evidence type="ECO:0000313" key="3">
    <source>
        <dbReference type="Proteomes" id="UP001470230"/>
    </source>
</evidence>
<dbReference type="InterPro" id="IPR001611">
    <property type="entry name" value="Leu-rich_rpt"/>
</dbReference>
<dbReference type="SUPFAM" id="SSF52047">
    <property type="entry name" value="RNI-like"/>
    <property type="match status" value="1"/>
</dbReference>